<comment type="similarity">
    <text evidence="1">Belongs to the dynein light chain Tctex-type family.</text>
</comment>
<protein>
    <submittedName>
        <fullName evidence="2">Uncharacterized protein</fullName>
    </submittedName>
</protein>
<dbReference type="GO" id="GO:0005868">
    <property type="term" value="C:cytoplasmic dynein complex"/>
    <property type="evidence" value="ECO:0007669"/>
    <property type="project" value="TreeGrafter"/>
</dbReference>
<dbReference type="PANTHER" id="PTHR21255">
    <property type="entry name" value="T-COMPLEX-ASSOCIATED-TESTIS-EXPRESSED 1/ DYNEIN LIGHT CHAIN"/>
    <property type="match status" value="1"/>
</dbReference>
<dbReference type="Pfam" id="PF03645">
    <property type="entry name" value="Tctex-1"/>
    <property type="match status" value="1"/>
</dbReference>
<proteinExistence type="inferred from homology"/>
<reference evidence="3" key="1">
    <citation type="submission" date="2010-06" db="EMBL/GenBank/DDBJ databases">
        <authorList>
            <person name="Jiang H."/>
            <person name="Abraham K."/>
            <person name="Ali S."/>
            <person name="Alsbrooks S.L."/>
            <person name="Anim B.N."/>
            <person name="Anosike U.S."/>
            <person name="Attaway T."/>
            <person name="Bandaranaike D.P."/>
            <person name="Battles P.K."/>
            <person name="Bell S.N."/>
            <person name="Bell A.V."/>
            <person name="Beltran B."/>
            <person name="Bickham C."/>
            <person name="Bustamante Y."/>
            <person name="Caleb T."/>
            <person name="Canada A."/>
            <person name="Cardenas V."/>
            <person name="Carter K."/>
            <person name="Chacko J."/>
            <person name="Chandrabose M.N."/>
            <person name="Chavez D."/>
            <person name="Chavez A."/>
            <person name="Chen L."/>
            <person name="Chu H.-S."/>
            <person name="Claassen K.J."/>
            <person name="Cockrell R."/>
            <person name="Collins M."/>
            <person name="Cooper J.A."/>
            <person name="Cree A."/>
            <person name="Curry S.M."/>
            <person name="Da Y."/>
            <person name="Dao M.D."/>
            <person name="Das B."/>
            <person name="Davila M.-L."/>
            <person name="Davy-Carroll L."/>
            <person name="Denson S."/>
            <person name="Dinh H."/>
            <person name="Ebong V.E."/>
            <person name="Edwards J.R."/>
            <person name="Egan A."/>
            <person name="El-Daye J."/>
            <person name="Escobedo L."/>
            <person name="Fernandez S."/>
            <person name="Fernando P.R."/>
            <person name="Flagg N."/>
            <person name="Forbes L.D."/>
            <person name="Fowler R.G."/>
            <person name="Fu Q."/>
            <person name="Gabisi R.A."/>
            <person name="Ganer J."/>
            <person name="Garbino Pronczuk A."/>
            <person name="Garcia R.M."/>
            <person name="Garner T."/>
            <person name="Garrett T.E."/>
            <person name="Gonzalez D.A."/>
            <person name="Hamid H."/>
            <person name="Hawkins E.S."/>
            <person name="Hirani K."/>
            <person name="Hogues M.E."/>
            <person name="Hollins B."/>
            <person name="Hsiao C.-H."/>
            <person name="Jabil R."/>
            <person name="James M.L."/>
            <person name="Jhangiani S.N."/>
            <person name="Johnson B."/>
            <person name="Johnson Q."/>
            <person name="Joshi V."/>
            <person name="Kalu J.B."/>
            <person name="Kam C."/>
            <person name="Kashfia A."/>
            <person name="Keebler J."/>
            <person name="Kisamo H."/>
            <person name="Kovar C.L."/>
            <person name="Lago L.A."/>
            <person name="Lai C.-Y."/>
            <person name="Laidlaw J."/>
            <person name="Lara F."/>
            <person name="Le T.-K."/>
            <person name="Lee S.L."/>
            <person name="Legall F.H."/>
            <person name="Lemon S.J."/>
            <person name="Lewis L.R."/>
            <person name="Li B."/>
            <person name="Liu Y."/>
            <person name="Liu Y.-S."/>
            <person name="Lopez J."/>
            <person name="Lozado R.J."/>
            <person name="Lu J."/>
            <person name="Madu R.C."/>
            <person name="Maheshwari M."/>
            <person name="Maheshwari R."/>
            <person name="Malloy K."/>
            <person name="Martinez E."/>
            <person name="Mathew T."/>
            <person name="Mercado I.C."/>
            <person name="Mercado C."/>
            <person name="Meyer B."/>
            <person name="Montgomery K."/>
            <person name="Morgan M.B."/>
            <person name="Munidasa M."/>
            <person name="Nazareth L.V."/>
            <person name="Nelson J."/>
            <person name="Ng B.M."/>
            <person name="Nguyen N.B."/>
            <person name="Nguyen P.Q."/>
            <person name="Nguyen T."/>
            <person name="Obregon M."/>
            <person name="Okwuonu G.O."/>
            <person name="Onwere C.G."/>
            <person name="Orozco G."/>
            <person name="Parra A."/>
            <person name="Patel S."/>
            <person name="Patil S."/>
            <person name="Perez A."/>
            <person name="Perez Y."/>
            <person name="Pham C."/>
            <person name="Primus E.L."/>
            <person name="Pu L.-L."/>
            <person name="Puazo M."/>
            <person name="Qin X."/>
            <person name="Quiroz J.B."/>
            <person name="Reese J."/>
            <person name="Richards S."/>
            <person name="Rives C.M."/>
            <person name="Robberts R."/>
            <person name="Ruiz S.J."/>
            <person name="Ruiz M.J."/>
            <person name="Santibanez J."/>
            <person name="Schneider B.W."/>
            <person name="Sisson I."/>
            <person name="Smith M."/>
            <person name="Sodergren E."/>
            <person name="Song X.-Z."/>
            <person name="Song B.B."/>
            <person name="Summersgill H."/>
            <person name="Thelus R."/>
            <person name="Thornton R.D."/>
            <person name="Trejos Z.Y."/>
            <person name="Usmani K."/>
            <person name="Vattathil S."/>
            <person name="Villasana D."/>
            <person name="Walker D.L."/>
            <person name="Wang S."/>
            <person name="Wang K."/>
            <person name="White C.S."/>
            <person name="Williams A.C."/>
            <person name="Williamson J."/>
            <person name="Wilson K."/>
            <person name="Woghiren I.O."/>
            <person name="Woodworth J.R."/>
            <person name="Worley K.C."/>
            <person name="Wright R.A."/>
            <person name="Wu W."/>
            <person name="Young L."/>
            <person name="Zhang L."/>
            <person name="Zhang J."/>
            <person name="Zhu Y."/>
            <person name="Muzny D.M."/>
            <person name="Weinstock G."/>
            <person name="Gibbs R.A."/>
        </authorList>
    </citation>
    <scope>NUCLEOTIDE SEQUENCE [LARGE SCALE GENOMIC DNA]</scope>
    <source>
        <strain evidence="3">LSR1</strain>
    </source>
</reference>
<dbReference type="PANTHER" id="PTHR21255:SF65">
    <property type="entry name" value="TCTEX1 DOMAIN-CONTAINING PROTEIN 2"/>
    <property type="match status" value="1"/>
</dbReference>
<dbReference type="AlphaFoldDB" id="A0A8R2A9R1"/>
<accession>A0A8R2A9R1</accession>
<dbReference type="GO" id="GO:0005737">
    <property type="term" value="C:cytoplasm"/>
    <property type="evidence" value="ECO:0007669"/>
    <property type="project" value="TreeGrafter"/>
</dbReference>
<dbReference type="GO" id="GO:0007018">
    <property type="term" value="P:microtubule-based movement"/>
    <property type="evidence" value="ECO:0007669"/>
    <property type="project" value="TreeGrafter"/>
</dbReference>
<keyword evidence="3" id="KW-1185">Reference proteome</keyword>
<sequence length="163" mass="19193">MSFREPSLDEQIHELQEEDSILSFYPAEIDAEDTDNLNISEENIIKYENTYRMDSKKPFDERLAKVVLKTEIESHFNDETKYDQNEAIQICINISVNVRNRIREMDFDRYKIVCIVGIVEKKSQGVLSKVKFLRDISRDKYVKTKFENNNLVATIVVGAFYHE</sequence>
<reference evidence="2" key="2">
    <citation type="submission" date="2022-06" db="UniProtKB">
        <authorList>
            <consortium name="EnsemblMetazoa"/>
        </authorList>
    </citation>
    <scope>IDENTIFICATION</scope>
</reference>
<dbReference type="Gene3D" id="3.30.1140.40">
    <property type="entry name" value="Tctex-1"/>
    <property type="match status" value="1"/>
</dbReference>
<dbReference type="GeneID" id="100568791"/>
<dbReference type="KEGG" id="api:100568791"/>
<dbReference type="EnsemblMetazoa" id="XM_003242411.4">
    <property type="protein sequence ID" value="XP_003242459.1"/>
    <property type="gene ID" value="LOC100568791"/>
</dbReference>
<dbReference type="CDD" id="cd21451">
    <property type="entry name" value="DLC-like_TCTEX1D"/>
    <property type="match status" value="1"/>
</dbReference>
<dbReference type="OrthoDB" id="10248487at2759"/>
<name>A0A8R2A9R1_ACYPI</name>
<dbReference type="GO" id="GO:0045505">
    <property type="term" value="F:dynein intermediate chain binding"/>
    <property type="evidence" value="ECO:0007669"/>
    <property type="project" value="TreeGrafter"/>
</dbReference>
<dbReference type="Proteomes" id="UP000007819">
    <property type="component" value="Chromosome A2"/>
</dbReference>
<evidence type="ECO:0000313" key="3">
    <source>
        <dbReference type="Proteomes" id="UP000007819"/>
    </source>
</evidence>
<dbReference type="InterPro" id="IPR038586">
    <property type="entry name" value="Tctex-1-like_sf"/>
</dbReference>
<dbReference type="RefSeq" id="XP_003242459.1">
    <property type="nucleotide sequence ID" value="XM_003242411.3"/>
</dbReference>
<evidence type="ECO:0000313" key="2">
    <source>
        <dbReference type="EnsemblMetazoa" id="XP_003242459.1"/>
    </source>
</evidence>
<dbReference type="InterPro" id="IPR005334">
    <property type="entry name" value="Tctex-1-like"/>
</dbReference>
<organism evidence="2 3">
    <name type="scientific">Acyrthosiphon pisum</name>
    <name type="common">Pea aphid</name>
    <dbReference type="NCBI Taxonomy" id="7029"/>
    <lineage>
        <taxon>Eukaryota</taxon>
        <taxon>Metazoa</taxon>
        <taxon>Ecdysozoa</taxon>
        <taxon>Arthropoda</taxon>
        <taxon>Hexapoda</taxon>
        <taxon>Insecta</taxon>
        <taxon>Pterygota</taxon>
        <taxon>Neoptera</taxon>
        <taxon>Paraneoptera</taxon>
        <taxon>Hemiptera</taxon>
        <taxon>Sternorrhyncha</taxon>
        <taxon>Aphidomorpha</taxon>
        <taxon>Aphidoidea</taxon>
        <taxon>Aphididae</taxon>
        <taxon>Macrosiphini</taxon>
        <taxon>Acyrthosiphon</taxon>
    </lineage>
</organism>
<evidence type="ECO:0000256" key="1">
    <source>
        <dbReference type="ARBA" id="ARBA00005361"/>
    </source>
</evidence>